<dbReference type="eggNOG" id="ENOG502R4IG">
    <property type="taxonomic scope" value="Eukaryota"/>
</dbReference>
<dbReference type="EMBL" id="AFYH01272576">
    <property type="status" value="NOT_ANNOTATED_CDS"/>
    <property type="molecule type" value="Genomic_DNA"/>
</dbReference>
<reference evidence="3" key="3">
    <citation type="submission" date="2025-09" db="UniProtKB">
        <authorList>
            <consortium name="Ensembl"/>
        </authorList>
    </citation>
    <scope>IDENTIFICATION</scope>
</reference>
<dbReference type="STRING" id="7897.ENSLACP00000001014"/>
<dbReference type="GeneTree" id="ENSGT00530000064251"/>
<dbReference type="GO" id="GO:0051126">
    <property type="term" value="P:negative regulation of actin nucleation"/>
    <property type="evidence" value="ECO:0007669"/>
    <property type="project" value="InterPro"/>
</dbReference>
<dbReference type="Ensembl" id="ENSLACT00000001023.1">
    <property type="protein sequence ID" value="ENSLACP00000001014.1"/>
    <property type="gene ID" value="ENSLACG00000000905.1"/>
</dbReference>
<protein>
    <recommendedName>
        <fullName evidence="2">Arpin</fullName>
    </recommendedName>
</protein>
<dbReference type="Bgee" id="ENSLACG00000000905">
    <property type="expression patterns" value="Expressed in chordate pharynx and 6 other cell types or tissues"/>
</dbReference>
<evidence type="ECO:0000256" key="2">
    <source>
        <dbReference type="ARBA" id="ARBA00019314"/>
    </source>
</evidence>
<evidence type="ECO:0000313" key="3">
    <source>
        <dbReference type="Ensembl" id="ENSLACP00000001014.1"/>
    </source>
</evidence>
<evidence type="ECO:0000256" key="1">
    <source>
        <dbReference type="ARBA" id="ARBA00008453"/>
    </source>
</evidence>
<organism evidence="3 4">
    <name type="scientific">Latimeria chalumnae</name>
    <name type="common">Coelacanth</name>
    <dbReference type="NCBI Taxonomy" id="7897"/>
    <lineage>
        <taxon>Eukaryota</taxon>
        <taxon>Metazoa</taxon>
        <taxon>Chordata</taxon>
        <taxon>Craniata</taxon>
        <taxon>Vertebrata</taxon>
        <taxon>Euteleostomi</taxon>
        <taxon>Coelacanthiformes</taxon>
        <taxon>Coelacanthidae</taxon>
        <taxon>Latimeria</taxon>
    </lineage>
</organism>
<proteinExistence type="inferred from homology"/>
<sequence>MAEVEAKGQTDRMSVEDLRRVVNKAELEKVTGRHAPSQAVAFWLSEAEMEKMELEMGTELRLKTKGDGPFILSLAKLDGGTVTKSNFAGDEAAGASWTNKIMSNKCQYEPNLEPRGQGDGAEDCEWVIKTNKLFFCVFLMNQFKKASRGK</sequence>
<dbReference type="Pfam" id="PF10574">
    <property type="entry name" value="UPF0552"/>
    <property type="match status" value="1"/>
</dbReference>
<reference evidence="3" key="2">
    <citation type="submission" date="2025-08" db="UniProtKB">
        <authorList>
            <consortium name="Ensembl"/>
        </authorList>
    </citation>
    <scope>IDENTIFICATION</scope>
</reference>
<dbReference type="FunCoup" id="H2ZUE3">
    <property type="interactions" value="71"/>
</dbReference>
<dbReference type="Proteomes" id="UP000008672">
    <property type="component" value="Unassembled WGS sequence"/>
</dbReference>
<reference evidence="4" key="1">
    <citation type="submission" date="2011-08" db="EMBL/GenBank/DDBJ databases">
        <title>The draft genome of Latimeria chalumnae.</title>
        <authorList>
            <person name="Di Palma F."/>
            <person name="Alfoldi J."/>
            <person name="Johnson J."/>
            <person name="Berlin A."/>
            <person name="Gnerre S."/>
            <person name="Jaffe D."/>
            <person name="MacCallum I."/>
            <person name="Young S."/>
            <person name="Walker B.J."/>
            <person name="Lander E."/>
            <person name="Lindblad-Toh K."/>
        </authorList>
    </citation>
    <scope>NUCLEOTIDE SEQUENCE [LARGE SCALE GENOMIC DNA]</scope>
    <source>
        <strain evidence="4">Wild caught</strain>
    </source>
</reference>
<dbReference type="InterPro" id="IPR018889">
    <property type="entry name" value="Arpin"/>
</dbReference>
<dbReference type="PANTHER" id="PTHR31199:SF1">
    <property type="entry name" value="ARPIN"/>
    <property type="match status" value="1"/>
</dbReference>
<dbReference type="OMA" id="AFWILEG"/>
<comment type="similarity">
    <text evidence="1">Belongs to the Arpin family.</text>
</comment>
<gene>
    <name evidence="3" type="primary">ARPIN</name>
</gene>
<evidence type="ECO:0000313" key="4">
    <source>
        <dbReference type="Proteomes" id="UP000008672"/>
    </source>
</evidence>
<keyword evidence="4" id="KW-1185">Reference proteome</keyword>
<accession>H2ZUE3</accession>
<dbReference type="EMBL" id="AFYH01272577">
    <property type="status" value="NOT_ANNOTATED_CDS"/>
    <property type="molecule type" value="Genomic_DNA"/>
</dbReference>
<name>H2ZUE3_LATCH</name>
<dbReference type="PANTHER" id="PTHR31199">
    <property type="entry name" value="ARPIN"/>
    <property type="match status" value="1"/>
</dbReference>
<dbReference type="GO" id="GO:0033058">
    <property type="term" value="P:directional locomotion"/>
    <property type="evidence" value="ECO:0007669"/>
    <property type="project" value="Ensembl"/>
</dbReference>
<dbReference type="InParanoid" id="H2ZUE3"/>
<dbReference type="AlphaFoldDB" id="H2ZUE3"/>
<dbReference type="HOGENOM" id="CLU_106544_1_0_1"/>
<dbReference type="GO" id="GO:0030336">
    <property type="term" value="P:negative regulation of cell migration"/>
    <property type="evidence" value="ECO:0007669"/>
    <property type="project" value="Ensembl"/>
</dbReference>